<feature type="domain" description="SAF" evidence="2">
    <location>
        <begin position="49"/>
        <end position="109"/>
    </location>
</feature>
<dbReference type="RefSeq" id="WP_345250286.1">
    <property type="nucleotide sequence ID" value="NZ_BAABFO010000012.1"/>
</dbReference>
<evidence type="ECO:0000259" key="2">
    <source>
        <dbReference type="SMART" id="SM00858"/>
    </source>
</evidence>
<evidence type="ECO:0000313" key="3">
    <source>
        <dbReference type="EMBL" id="GAA4334545.1"/>
    </source>
</evidence>
<evidence type="ECO:0000256" key="1">
    <source>
        <dbReference type="SAM" id="MobiDB-lite"/>
    </source>
</evidence>
<dbReference type="SMART" id="SM00858">
    <property type="entry name" value="SAF"/>
    <property type="match status" value="1"/>
</dbReference>
<dbReference type="Gene3D" id="3.90.1210.10">
    <property type="entry name" value="Antifreeze-like/N-acetylneuraminic acid synthase C-terminal domain"/>
    <property type="match status" value="1"/>
</dbReference>
<dbReference type="InterPro" id="IPR031571">
    <property type="entry name" value="RcpC_dom"/>
</dbReference>
<proteinExistence type="predicted"/>
<dbReference type="NCBIfam" id="TIGR03177">
    <property type="entry name" value="pilus_cpaB"/>
    <property type="match status" value="1"/>
</dbReference>
<dbReference type="InterPro" id="IPR017592">
    <property type="entry name" value="Pilus_assmbl_Flp-typ_CpaB"/>
</dbReference>
<protein>
    <submittedName>
        <fullName evidence="3">Flp pilus assembly protein CpaB</fullName>
    </submittedName>
</protein>
<dbReference type="Proteomes" id="UP001501671">
    <property type="component" value="Unassembled WGS sequence"/>
</dbReference>
<accession>A0ABP8H547</accession>
<feature type="region of interest" description="Disordered" evidence="1">
    <location>
        <begin position="280"/>
        <end position="327"/>
    </location>
</feature>
<organism evidence="3 4">
    <name type="scientific">Pigmentiphaga soli</name>
    <dbReference type="NCBI Taxonomy" id="1007095"/>
    <lineage>
        <taxon>Bacteria</taxon>
        <taxon>Pseudomonadati</taxon>
        <taxon>Pseudomonadota</taxon>
        <taxon>Betaproteobacteria</taxon>
        <taxon>Burkholderiales</taxon>
        <taxon>Alcaligenaceae</taxon>
        <taxon>Pigmentiphaga</taxon>
    </lineage>
</organism>
<feature type="compositionally biased region" description="Pro residues" evidence="1">
    <location>
        <begin position="288"/>
        <end position="303"/>
    </location>
</feature>
<comment type="caution">
    <text evidence="3">The sequence shown here is derived from an EMBL/GenBank/DDBJ whole genome shotgun (WGS) entry which is preliminary data.</text>
</comment>
<gene>
    <name evidence="3" type="primary">cpaB_1</name>
    <name evidence="3" type="ORF">GCM10023144_26910</name>
</gene>
<dbReference type="Pfam" id="PF08666">
    <property type="entry name" value="SAF"/>
    <property type="match status" value="1"/>
</dbReference>
<evidence type="ECO:0000313" key="4">
    <source>
        <dbReference type="Proteomes" id="UP001501671"/>
    </source>
</evidence>
<dbReference type="CDD" id="cd11614">
    <property type="entry name" value="SAF_CpaB_FlgA_like"/>
    <property type="match status" value="1"/>
</dbReference>
<dbReference type="EMBL" id="BAABFO010000012">
    <property type="protein sequence ID" value="GAA4334545.1"/>
    <property type="molecule type" value="Genomic_DNA"/>
</dbReference>
<dbReference type="Pfam" id="PF16976">
    <property type="entry name" value="RcpC"/>
    <property type="match status" value="1"/>
</dbReference>
<reference evidence="4" key="1">
    <citation type="journal article" date="2019" name="Int. J. Syst. Evol. Microbiol.">
        <title>The Global Catalogue of Microorganisms (GCM) 10K type strain sequencing project: providing services to taxonomists for standard genome sequencing and annotation.</title>
        <authorList>
            <consortium name="The Broad Institute Genomics Platform"/>
            <consortium name="The Broad Institute Genome Sequencing Center for Infectious Disease"/>
            <person name="Wu L."/>
            <person name="Ma J."/>
        </authorList>
    </citation>
    <scope>NUCLEOTIDE SEQUENCE [LARGE SCALE GENOMIC DNA]</scope>
    <source>
        <strain evidence="4">JCM 17666</strain>
    </source>
</reference>
<keyword evidence="4" id="KW-1185">Reference proteome</keyword>
<dbReference type="InterPro" id="IPR013974">
    <property type="entry name" value="SAF"/>
</dbReference>
<sequence>MNKASKIVAVLLVLLAVLLGVYAFMLARRPPPAPARPAPMAVQPAGDQFDVVVAQAALPGGAPIDAAALKVVRMPVDPQGAYSDPSKLAGKIPRFDIGPGTPVTESSLVQGLTLMLEQGQRAVAVTVDEVVGAGNRVTPGDFVDVFFMLKEGHDVDKTQSRLLLSRLKVLTYGAASVDGNPPAEKAVAGQSSQNNANRQAARTAVLAVPTADVNRLLLAMQNGKLQLVLRHPTDPGVPNVALFPEAPPVLQAKATLTPAQREELKQADNLAFAGTELRGLAGDGRIAPPAPPRRAPPPRPRAPAPKAQVEQNTVEVVRGTKSETVGF</sequence>
<name>A0ABP8H547_9BURK</name>